<dbReference type="Proteomes" id="UP001165060">
    <property type="component" value="Unassembled WGS sequence"/>
</dbReference>
<protein>
    <submittedName>
        <fullName evidence="1">Uncharacterized protein</fullName>
    </submittedName>
</protein>
<organism evidence="1 2">
    <name type="scientific">Tetraparma gracilis</name>
    <dbReference type="NCBI Taxonomy" id="2962635"/>
    <lineage>
        <taxon>Eukaryota</taxon>
        <taxon>Sar</taxon>
        <taxon>Stramenopiles</taxon>
        <taxon>Ochrophyta</taxon>
        <taxon>Bolidophyceae</taxon>
        <taxon>Parmales</taxon>
        <taxon>Triparmaceae</taxon>
        <taxon>Tetraparma</taxon>
    </lineage>
</organism>
<gene>
    <name evidence="1" type="ORF">TeGR_g5501</name>
</gene>
<accession>A0ABQ6MHM4</accession>
<sequence>MPVSSSSSFSTLLDVPFSEDNRPSFAEAQVLLNDFLAFVPLLHAQFARYDEIDALRRQDFVQSSLLAPSPPPITPGENMMVDVALASAGALNWKRLHGTVREPVGYFVAEHEEKDAAGWGRAESEVDASQEETLAWILDYASYRRTEIHEDHYGESDVTIEDIPKVIAANKYTKKAVMGTLRGFFRIQSRAPRVSRITFVLQGYAGGKIPEFVLKWSQKHTLSVASEVAEAFERNGVRVDKELRDALPLPPRKDDLNDEQLRVVDSCTSMERDLASIDWSSAKLKSFTAGVDTYAKRVKRGRGEKR</sequence>
<reference evidence="1 2" key="1">
    <citation type="journal article" date="2023" name="Commun. Biol.">
        <title>Genome analysis of Parmales, the sister group of diatoms, reveals the evolutionary specialization of diatoms from phago-mixotrophs to photoautotrophs.</title>
        <authorList>
            <person name="Ban H."/>
            <person name="Sato S."/>
            <person name="Yoshikawa S."/>
            <person name="Yamada K."/>
            <person name="Nakamura Y."/>
            <person name="Ichinomiya M."/>
            <person name="Sato N."/>
            <person name="Blanc-Mathieu R."/>
            <person name="Endo H."/>
            <person name="Kuwata A."/>
            <person name="Ogata H."/>
        </authorList>
    </citation>
    <scope>NUCLEOTIDE SEQUENCE [LARGE SCALE GENOMIC DNA]</scope>
</reference>
<name>A0ABQ6MHM4_9STRA</name>
<evidence type="ECO:0000313" key="1">
    <source>
        <dbReference type="EMBL" id="GMI26244.1"/>
    </source>
</evidence>
<keyword evidence="2" id="KW-1185">Reference proteome</keyword>
<comment type="caution">
    <text evidence="1">The sequence shown here is derived from an EMBL/GenBank/DDBJ whole genome shotgun (WGS) entry which is preliminary data.</text>
</comment>
<evidence type="ECO:0000313" key="2">
    <source>
        <dbReference type="Proteomes" id="UP001165060"/>
    </source>
</evidence>
<dbReference type="EMBL" id="BRYB01001463">
    <property type="protein sequence ID" value="GMI26244.1"/>
    <property type="molecule type" value="Genomic_DNA"/>
</dbReference>
<proteinExistence type="predicted"/>